<comment type="subcellular location">
    <subcellularLocation>
        <location evidence="1">Cell membrane</location>
        <topology evidence="1">Multi-pass membrane protein</topology>
    </subcellularLocation>
</comment>
<evidence type="ECO:0000256" key="3">
    <source>
        <dbReference type="ARBA" id="ARBA00022448"/>
    </source>
</evidence>
<dbReference type="GO" id="GO:0140359">
    <property type="term" value="F:ABC-type transporter activity"/>
    <property type="evidence" value="ECO:0007669"/>
    <property type="project" value="InterPro"/>
</dbReference>
<dbReference type="AlphaFoldDB" id="A0AA48RI12"/>
<feature type="transmembrane region" description="Helical" evidence="8">
    <location>
        <begin position="230"/>
        <end position="252"/>
    </location>
</feature>
<evidence type="ECO:0000256" key="4">
    <source>
        <dbReference type="ARBA" id="ARBA00022475"/>
    </source>
</evidence>
<keyword evidence="11" id="KW-1185">Reference proteome</keyword>
<dbReference type="PROSITE" id="PS51012">
    <property type="entry name" value="ABC_TM2"/>
    <property type="match status" value="1"/>
</dbReference>
<feature type="transmembrane region" description="Helical" evidence="8">
    <location>
        <begin position="189"/>
        <end position="209"/>
    </location>
</feature>
<comment type="similarity">
    <text evidence="2">Belongs to the ABC-2 integral membrane protein family.</text>
</comment>
<dbReference type="InterPro" id="IPR013525">
    <property type="entry name" value="ABC2_TM"/>
</dbReference>
<protein>
    <submittedName>
        <fullName evidence="10">ABC transporter permease</fullName>
    </submittedName>
</protein>
<feature type="transmembrane region" description="Helical" evidence="8">
    <location>
        <begin position="297"/>
        <end position="316"/>
    </location>
</feature>
<keyword evidence="4" id="KW-1003">Cell membrane</keyword>
<feature type="transmembrane region" description="Helical" evidence="8">
    <location>
        <begin position="352"/>
        <end position="372"/>
    </location>
</feature>
<dbReference type="GO" id="GO:0005886">
    <property type="term" value="C:plasma membrane"/>
    <property type="evidence" value="ECO:0007669"/>
    <property type="project" value="UniProtKB-SubCell"/>
</dbReference>
<gene>
    <name evidence="10" type="ORF">BSPP4475_13450</name>
</gene>
<feature type="transmembrane region" description="Helical" evidence="8">
    <location>
        <begin position="18"/>
        <end position="37"/>
    </location>
</feature>
<dbReference type="InterPro" id="IPR051449">
    <property type="entry name" value="ABC-2_transporter_component"/>
</dbReference>
<dbReference type="Pfam" id="PF12698">
    <property type="entry name" value="ABC2_membrane_3"/>
    <property type="match status" value="1"/>
</dbReference>
<dbReference type="Gene3D" id="3.40.1710.10">
    <property type="entry name" value="abc type-2 transporter like domain"/>
    <property type="match status" value="1"/>
</dbReference>
<dbReference type="RefSeq" id="WP_304414458.1">
    <property type="nucleotide sequence ID" value="NZ_OY569118.1"/>
</dbReference>
<keyword evidence="3" id="KW-0813">Transport</keyword>
<dbReference type="EMBL" id="OY569118">
    <property type="protein sequence ID" value="CAJ1003318.1"/>
    <property type="molecule type" value="Genomic_DNA"/>
</dbReference>
<proteinExistence type="inferred from homology"/>
<keyword evidence="7 8" id="KW-0472">Membrane</keyword>
<evidence type="ECO:0000256" key="1">
    <source>
        <dbReference type="ARBA" id="ARBA00004651"/>
    </source>
</evidence>
<evidence type="ECO:0000313" key="10">
    <source>
        <dbReference type="EMBL" id="CAJ1003318.1"/>
    </source>
</evidence>
<dbReference type="InterPro" id="IPR047817">
    <property type="entry name" value="ABC2_TM_bact-type"/>
</dbReference>
<evidence type="ECO:0000256" key="6">
    <source>
        <dbReference type="ARBA" id="ARBA00022989"/>
    </source>
</evidence>
<keyword evidence="5 8" id="KW-0812">Transmembrane</keyword>
<dbReference type="Proteomes" id="UP001189619">
    <property type="component" value="Chromosome"/>
</dbReference>
<dbReference type="PANTHER" id="PTHR30294">
    <property type="entry name" value="MEMBRANE COMPONENT OF ABC TRANSPORTER YHHJ-RELATED"/>
    <property type="match status" value="1"/>
</dbReference>
<sequence length="383" mass="42044">MWNVARKEWKLLLKEKGLFFWLIVLPIAFIVLFGTIFNGAGNTSLKISYIDLDQTTASRAFIQAIEDAGGYKMVEAVESEMADKIQQIRDGKETVLLVIPRKFGQGIESQEGKQTSVTVYRDAAAKAAAGPLLAILENLANGYRDNKVKAALQATGRSKSWQEQVMAAPFRIDDRPENALTNSSISQYVPGYTVMFVFFVIISMIRRFMSDKESGMIARMRSTTIKPISYLAGMWLAYLAVALIQCTVLLLFGHWVYGLQLGDITAIALLVFALALCGTGLGLALSMLVRSENQGMALTQLLTMGGAVLGGLWFPIDLMPSTMRAIGHFTPQFWAQKAFQDIIVRGMHTADIWQSLLVLAAVALAGLAVALLRFKAFLKTALG</sequence>
<evidence type="ECO:0000256" key="8">
    <source>
        <dbReference type="SAM" id="Phobius"/>
    </source>
</evidence>
<name>A0AA48RI12_9BACL</name>
<feature type="domain" description="ABC transmembrane type-2" evidence="9">
    <location>
        <begin position="150"/>
        <end position="377"/>
    </location>
</feature>
<accession>A0AA48RI12</accession>
<organism evidence="10 11">
    <name type="scientific">Brevibacillus aydinogluensis</name>
    <dbReference type="NCBI Taxonomy" id="927786"/>
    <lineage>
        <taxon>Bacteria</taxon>
        <taxon>Bacillati</taxon>
        <taxon>Bacillota</taxon>
        <taxon>Bacilli</taxon>
        <taxon>Bacillales</taxon>
        <taxon>Paenibacillaceae</taxon>
        <taxon>Brevibacillus</taxon>
    </lineage>
</organism>
<evidence type="ECO:0000256" key="2">
    <source>
        <dbReference type="ARBA" id="ARBA00007783"/>
    </source>
</evidence>
<dbReference type="PANTHER" id="PTHR30294:SF38">
    <property type="entry name" value="TRANSPORT PERMEASE PROTEIN"/>
    <property type="match status" value="1"/>
</dbReference>
<evidence type="ECO:0000256" key="5">
    <source>
        <dbReference type="ARBA" id="ARBA00022692"/>
    </source>
</evidence>
<feature type="transmembrane region" description="Helical" evidence="8">
    <location>
        <begin position="264"/>
        <end position="285"/>
    </location>
</feature>
<evidence type="ECO:0000259" key="9">
    <source>
        <dbReference type="PROSITE" id="PS51012"/>
    </source>
</evidence>
<reference evidence="10" key="1">
    <citation type="submission" date="2023-07" db="EMBL/GenBank/DDBJ databases">
        <authorList>
            <person name="Ivanov I."/>
            <person name="Teneva D."/>
            <person name="Stoikov I."/>
        </authorList>
    </citation>
    <scope>NUCLEOTIDE SEQUENCE</scope>
    <source>
        <strain evidence="10">4475</strain>
    </source>
</reference>
<dbReference type="KEGG" id="bayd:BSPP4475_13450"/>
<evidence type="ECO:0000256" key="7">
    <source>
        <dbReference type="ARBA" id="ARBA00023136"/>
    </source>
</evidence>
<keyword evidence="6 8" id="KW-1133">Transmembrane helix</keyword>
<evidence type="ECO:0000313" key="11">
    <source>
        <dbReference type="Proteomes" id="UP001189619"/>
    </source>
</evidence>